<name>A0ACB5U2U1_AMBMO</name>
<accession>A0ACB5U2U1</accession>
<proteinExistence type="predicted"/>
<comment type="caution">
    <text evidence="1">The sequence shown here is derived from an EMBL/GenBank/DDBJ whole genome shotgun (WGS) entry which is preliminary data.</text>
</comment>
<dbReference type="Proteomes" id="UP001165064">
    <property type="component" value="Unassembled WGS sequence"/>
</dbReference>
<gene>
    <name evidence="1" type="ORF">Amon02_001086800</name>
</gene>
<reference evidence="1" key="1">
    <citation type="submission" date="2023-04" db="EMBL/GenBank/DDBJ databases">
        <title>Ambrosiozyma monospora NBRC 10751.</title>
        <authorList>
            <person name="Ichikawa N."/>
            <person name="Sato H."/>
            <person name="Tonouchi N."/>
        </authorList>
    </citation>
    <scope>NUCLEOTIDE SEQUENCE</scope>
    <source>
        <strain evidence="1">NBRC 10751</strain>
    </source>
</reference>
<evidence type="ECO:0000313" key="2">
    <source>
        <dbReference type="Proteomes" id="UP001165064"/>
    </source>
</evidence>
<keyword evidence="2" id="KW-1185">Reference proteome</keyword>
<evidence type="ECO:0000313" key="1">
    <source>
        <dbReference type="EMBL" id="GME99929.1"/>
    </source>
</evidence>
<sequence>MRRGSIASRKTRRSRANTKTDHSDSSSSIEKAEKESEENRSGDQEDDHESLKQEIGLDPDLELVTFTINDPTNPHNWASWKRWTYTILLSLLVVCVAFGSSVVTGGLGLMSDKYHVSTEVSILSCSLMVLGFSVGPLIWSPLSEQIGRRPVYFISFLLYFIFNIPCAVAPNIGTILVCRFLCGVFSASGLANVGGSISDMFPTETRGKAIAYFAAAPYGGPVVGPLVAGFITRYYGKLSMLFWVNFAFSGFMWIVVSLIPETYAPVILKKKARKLRKETGNPKIMTEQEAVGLSLKELVVTCLYRPIMFALTEPVLDLMCFYLVWF</sequence>
<dbReference type="EMBL" id="BSXS01011199">
    <property type="protein sequence ID" value="GME99929.1"/>
    <property type="molecule type" value="Genomic_DNA"/>
</dbReference>
<protein>
    <submittedName>
        <fullName evidence="1">Unnamed protein product</fullName>
    </submittedName>
</protein>
<organism evidence="1 2">
    <name type="scientific">Ambrosiozyma monospora</name>
    <name type="common">Yeast</name>
    <name type="synonym">Endomycopsis monosporus</name>
    <dbReference type="NCBI Taxonomy" id="43982"/>
    <lineage>
        <taxon>Eukaryota</taxon>
        <taxon>Fungi</taxon>
        <taxon>Dikarya</taxon>
        <taxon>Ascomycota</taxon>
        <taxon>Saccharomycotina</taxon>
        <taxon>Pichiomycetes</taxon>
        <taxon>Pichiales</taxon>
        <taxon>Pichiaceae</taxon>
        <taxon>Ambrosiozyma</taxon>
    </lineage>
</organism>